<feature type="compositionally biased region" description="Polar residues" evidence="1">
    <location>
        <begin position="1"/>
        <end position="142"/>
    </location>
</feature>
<keyword evidence="4" id="KW-1185">Reference proteome</keyword>
<dbReference type="InterPro" id="IPR006212">
    <property type="entry name" value="Furin_repeat"/>
</dbReference>
<dbReference type="PANTHER" id="PTHR23275:SF100">
    <property type="entry name" value="EGF-LIKE DOMAIN-CONTAINING PROTEIN"/>
    <property type="match status" value="1"/>
</dbReference>
<name>A0ABR2KQQ3_9EUKA</name>
<reference evidence="3 4" key="1">
    <citation type="submission" date="2024-04" db="EMBL/GenBank/DDBJ databases">
        <title>Tritrichomonas musculus Genome.</title>
        <authorList>
            <person name="Alves-Ferreira E."/>
            <person name="Grigg M."/>
            <person name="Lorenzi H."/>
            <person name="Galac M."/>
        </authorList>
    </citation>
    <scope>NUCLEOTIDE SEQUENCE [LARGE SCALE GENOMIC DNA]</scope>
    <source>
        <strain evidence="3 4">EAF2021</strain>
    </source>
</reference>
<comment type="caution">
    <text evidence="3">The sequence shown here is derived from an EMBL/GenBank/DDBJ whole genome shotgun (WGS) entry which is preliminary data.</text>
</comment>
<evidence type="ECO:0000313" key="4">
    <source>
        <dbReference type="Proteomes" id="UP001470230"/>
    </source>
</evidence>
<proteinExistence type="predicted"/>
<dbReference type="EMBL" id="JAPFFF010000003">
    <property type="protein sequence ID" value="KAK8893389.1"/>
    <property type="molecule type" value="Genomic_DNA"/>
</dbReference>
<dbReference type="InterPro" id="IPR052798">
    <property type="entry name" value="Giardia_VSA"/>
</dbReference>
<dbReference type="SUPFAM" id="SSF57184">
    <property type="entry name" value="Growth factor receptor domain"/>
    <property type="match status" value="2"/>
</dbReference>
<keyword evidence="2" id="KW-1133">Transmembrane helix</keyword>
<feature type="non-terminal residue" evidence="3">
    <location>
        <position position="1"/>
    </location>
</feature>
<dbReference type="PANTHER" id="PTHR23275">
    <property type="entry name" value="CABRIOLET.-RELATED"/>
    <property type="match status" value="1"/>
</dbReference>
<feature type="compositionally biased region" description="Low complexity" evidence="1">
    <location>
        <begin position="143"/>
        <end position="154"/>
    </location>
</feature>
<protein>
    <recommendedName>
        <fullName evidence="5">TNFR-Cys domain-containing protein</fullName>
    </recommendedName>
</protein>
<evidence type="ECO:0008006" key="5">
    <source>
        <dbReference type="Google" id="ProtNLM"/>
    </source>
</evidence>
<dbReference type="InterPro" id="IPR009030">
    <property type="entry name" value="Growth_fac_rcpt_cys_sf"/>
</dbReference>
<dbReference type="Gene3D" id="2.60.40.2700">
    <property type="match status" value="1"/>
</dbReference>
<evidence type="ECO:0000256" key="1">
    <source>
        <dbReference type="SAM" id="MobiDB-lite"/>
    </source>
</evidence>
<dbReference type="Proteomes" id="UP001470230">
    <property type="component" value="Unassembled WGS sequence"/>
</dbReference>
<keyword evidence="2" id="KW-0812">Transmembrane</keyword>
<gene>
    <name evidence="3" type="ORF">M9Y10_021806</name>
</gene>
<sequence>DEGSSSVAGGDEGSSSVAGGDEGSSSVAGGDEGSSSVAGGDEGSSSVAGGDEGSSSVTGGDEGSSSVAGGDEGSSSVAGGDEGSSSVAGGDEGSSSVAGGDEGSSSVAGGDEGSSSVAGGDEGSSSVAGGDEGSSSIASGEDSQPASQPESESQVVIVPQEISVSVEGQAVVGSTLTAHVTPSEARDAVEYQWYADNQPISGATKSTYQITDADEGKSIHVVVTLKSGFPQFTGKPSSKPTSQVTKSGCDYNVLNCARCKADDSSYCEQCNDGYGLRGGYCSLCGNDLFISTTSPCKYDCSAIANCRSFGSSFDYSSCTVENGQFYCLDCESDYYESDDHKSCIKAPEEPFECSYIPGCTQCNETERECLKCDHENHFTEYYGYCTCIDNYKYHEGKCLEIVECDSESNCLVCLGPNKICVQCKEKFGLKNGKCSECGEGLYRYSDEPCLVTNCPFDNCAKCTDWNDADENSCRECKEGFNKFDDRCINTTLIDCPNIFGCSKCYAGDTSYCVQCNSTEHFTNSRVHRGTCVCDIDHDFVDNKCVRPKGPYVPLPVNKSDMATIPEGAWDPNAPSGPDGKNYTLIHGDLIQEGDKNIYHTFNSSAGYVVVLPEDASKTFYFEIEGREKPFTVQIPPTTVADIECNSATLNLPPENKININGGGVINLNPIGGGDKLIVNSVKVNPSSNELILDSPANLTIVDLDISGHQSVTGQDPDKNLQTLCKLVKIEAESVFTATNLKFEEIKVGLRSIINIVTDNVVIDDAPIELYHLKNNFGNQRAPLSFTGKKAPGVTKGIRILPLDEGEPVPTENENFTVADFNINDNIDNASYNACIQMKKEFNGGEDFESDRAECYQDEKDEKVWRLIATKTVKESKKKDKGLSGGAIAGIVIACIVVVAAIIALLVYFLVIKKRNQSTTSTQGDSSIAI</sequence>
<accession>A0ABR2KQQ3</accession>
<keyword evidence="2" id="KW-0472">Membrane</keyword>
<feature type="region of interest" description="Disordered" evidence="1">
    <location>
        <begin position="1"/>
        <end position="154"/>
    </location>
</feature>
<evidence type="ECO:0000256" key="2">
    <source>
        <dbReference type="SAM" id="Phobius"/>
    </source>
</evidence>
<evidence type="ECO:0000313" key="3">
    <source>
        <dbReference type="EMBL" id="KAK8893389.1"/>
    </source>
</evidence>
<organism evidence="3 4">
    <name type="scientific">Tritrichomonas musculus</name>
    <dbReference type="NCBI Taxonomy" id="1915356"/>
    <lineage>
        <taxon>Eukaryota</taxon>
        <taxon>Metamonada</taxon>
        <taxon>Parabasalia</taxon>
        <taxon>Tritrichomonadida</taxon>
        <taxon>Tritrichomonadidae</taxon>
        <taxon>Tritrichomonas</taxon>
    </lineage>
</organism>
<feature type="transmembrane region" description="Helical" evidence="2">
    <location>
        <begin position="886"/>
        <end position="910"/>
    </location>
</feature>
<dbReference type="SMART" id="SM00261">
    <property type="entry name" value="FU"/>
    <property type="match status" value="2"/>
</dbReference>